<name>A0A645F257_9ZZZZ</name>
<sequence length="52" mass="5898">MPYRGLWEPFDQAVIRDDFPNQGFDQGTLSRTILPDQPHMLSIVQLKGGVVI</sequence>
<comment type="caution">
    <text evidence="1">The sequence shown here is derived from an EMBL/GenBank/DDBJ whole genome shotgun (WGS) entry which is preliminary data.</text>
</comment>
<dbReference type="EMBL" id="VSSQ01052624">
    <property type="protein sequence ID" value="MPN06694.1"/>
    <property type="molecule type" value="Genomic_DNA"/>
</dbReference>
<organism evidence="1">
    <name type="scientific">bioreactor metagenome</name>
    <dbReference type="NCBI Taxonomy" id="1076179"/>
    <lineage>
        <taxon>unclassified sequences</taxon>
        <taxon>metagenomes</taxon>
        <taxon>ecological metagenomes</taxon>
    </lineage>
</organism>
<reference evidence="1" key="1">
    <citation type="submission" date="2019-08" db="EMBL/GenBank/DDBJ databases">
        <authorList>
            <person name="Kucharzyk K."/>
            <person name="Murdoch R.W."/>
            <person name="Higgins S."/>
            <person name="Loffler F."/>
        </authorList>
    </citation>
    <scope>NUCLEOTIDE SEQUENCE</scope>
</reference>
<gene>
    <name evidence="1" type="ORF">SDC9_153950</name>
</gene>
<dbReference type="AlphaFoldDB" id="A0A645F257"/>
<protein>
    <submittedName>
        <fullName evidence="1">Uncharacterized protein</fullName>
    </submittedName>
</protein>
<proteinExistence type="predicted"/>
<accession>A0A645F257</accession>
<evidence type="ECO:0000313" key="1">
    <source>
        <dbReference type="EMBL" id="MPN06694.1"/>
    </source>
</evidence>